<dbReference type="GO" id="GO:0045892">
    <property type="term" value="P:negative regulation of DNA-templated transcription"/>
    <property type="evidence" value="ECO:0007669"/>
    <property type="project" value="InterPro"/>
</dbReference>
<dbReference type="InterPro" id="IPR001647">
    <property type="entry name" value="HTH_TetR"/>
</dbReference>
<evidence type="ECO:0000313" key="5">
    <source>
        <dbReference type="EMBL" id="SHO61017.1"/>
    </source>
</evidence>
<feature type="compositionally biased region" description="Low complexity" evidence="3">
    <location>
        <begin position="10"/>
        <end position="27"/>
    </location>
</feature>
<dbReference type="EMBL" id="FRXO01000001">
    <property type="protein sequence ID" value="SHO61017.1"/>
    <property type="molecule type" value="Genomic_DNA"/>
</dbReference>
<reference evidence="5 6" key="1">
    <citation type="submission" date="2016-12" db="EMBL/GenBank/DDBJ databases">
        <authorList>
            <person name="Song W.-J."/>
            <person name="Kurnit D.M."/>
        </authorList>
    </citation>
    <scope>NUCLEOTIDE SEQUENCE [LARGE SCALE GENOMIC DNA]</scope>
    <source>
        <strain evidence="5 6">DSM 19599</strain>
    </source>
</reference>
<dbReference type="PANTHER" id="PTHR30055">
    <property type="entry name" value="HTH-TYPE TRANSCRIPTIONAL REGULATOR RUTR"/>
    <property type="match status" value="1"/>
</dbReference>
<feature type="region of interest" description="Disordered" evidence="3">
    <location>
        <begin position="1"/>
        <end position="30"/>
    </location>
</feature>
<accession>A0A1M7Z7V5</accession>
<feature type="DNA-binding region" description="H-T-H motif" evidence="2">
    <location>
        <begin position="58"/>
        <end position="77"/>
    </location>
</feature>
<dbReference type="NCBIfam" id="NF011584">
    <property type="entry name" value="PRK15008.1"/>
    <property type="match status" value="1"/>
</dbReference>
<evidence type="ECO:0000256" key="2">
    <source>
        <dbReference type="PROSITE-ProRule" id="PRU00335"/>
    </source>
</evidence>
<dbReference type="Gene3D" id="1.10.357.10">
    <property type="entry name" value="Tetracycline Repressor, domain 2"/>
    <property type="match status" value="1"/>
</dbReference>
<organism evidence="5 6">
    <name type="scientific">Pseudoxanthobacter soli DSM 19599</name>
    <dbReference type="NCBI Taxonomy" id="1123029"/>
    <lineage>
        <taxon>Bacteria</taxon>
        <taxon>Pseudomonadati</taxon>
        <taxon>Pseudomonadota</taxon>
        <taxon>Alphaproteobacteria</taxon>
        <taxon>Hyphomicrobiales</taxon>
        <taxon>Segnochrobactraceae</taxon>
        <taxon>Pseudoxanthobacter</taxon>
    </lineage>
</organism>
<keyword evidence="1 2" id="KW-0238">DNA-binding</keyword>
<dbReference type="PANTHER" id="PTHR30055:SF196">
    <property type="entry name" value="HTH-TYPE TRANSCRIPTIONAL REGULATOR RUTR"/>
    <property type="match status" value="1"/>
</dbReference>
<dbReference type="Proteomes" id="UP000186406">
    <property type="component" value="Unassembled WGS sequence"/>
</dbReference>
<dbReference type="Pfam" id="PF00440">
    <property type="entry name" value="TetR_N"/>
    <property type="match status" value="1"/>
</dbReference>
<dbReference type="InterPro" id="IPR013573">
    <property type="entry name" value="Tscrpt_reg_YcdC_C"/>
</dbReference>
<dbReference type="STRING" id="1123029.SAMN02745172_00492"/>
<dbReference type="InterPro" id="IPR036271">
    <property type="entry name" value="Tet_transcr_reg_TetR-rel_C_sf"/>
</dbReference>
<dbReference type="SUPFAM" id="SSF48498">
    <property type="entry name" value="Tetracyclin repressor-like, C-terminal domain"/>
    <property type="match status" value="1"/>
</dbReference>
<dbReference type="PROSITE" id="PS50977">
    <property type="entry name" value="HTH_TETR_2"/>
    <property type="match status" value="1"/>
</dbReference>
<sequence>MTNDGRHDSAALSSPTASTGATAAQPARGRTRIGEANIERILDAATEVFSAYGFHGARIGDIAESAGMSKPNLLYYFPSKEALYTAALSQTLEMWVVPLGEIDDAQEPADALKGYIVRKLEASRARPAASRLFAMEVIQGAPNLMPLLTGPLRDMVDAKVATMTRWIEAGRLAPIDPLHFIFSIWATTQHYADFSVQIRALAGSDLSNEAFFNRTRDALLDVLLKGVLPRK</sequence>
<dbReference type="Gene3D" id="1.10.10.60">
    <property type="entry name" value="Homeodomain-like"/>
    <property type="match status" value="1"/>
</dbReference>
<dbReference type="Pfam" id="PF08362">
    <property type="entry name" value="TetR_C_3"/>
    <property type="match status" value="1"/>
</dbReference>
<gene>
    <name evidence="5" type="ORF">SAMN02745172_00492</name>
</gene>
<evidence type="ECO:0000259" key="4">
    <source>
        <dbReference type="PROSITE" id="PS50977"/>
    </source>
</evidence>
<keyword evidence="6" id="KW-1185">Reference proteome</keyword>
<dbReference type="AlphaFoldDB" id="A0A1M7Z7V5"/>
<dbReference type="PRINTS" id="PR00455">
    <property type="entry name" value="HTHTETR"/>
</dbReference>
<dbReference type="OrthoDB" id="2356263at2"/>
<evidence type="ECO:0000256" key="1">
    <source>
        <dbReference type="ARBA" id="ARBA00023125"/>
    </source>
</evidence>
<name>A0A1M7Z7V5_9HYPH</name>
<feature type="domain" description="HTH tetR-type" evidence="4">
    <location>
        <begin position="35"/>
        <end position="95"/>
    </location>
</feature>
<dbReference type="GO" id="GO:0003700">
    <property type="term" value="F:DNA-binding transcription factor activity"/>
    <property type="evidence" value="ECO:0007669"/>
    <property type="project" value="TreeGrafter"/>
</dbReference>
<dbReference type="InterPro" id="IPR050109">
    <property type="entry name" value="HTH-type_TetR-like_transc_reg"/>
</dbReference>
<protein>
    <submittedName>
        <fullName evidence="5">Transcriptional regulator, TetR family</fullName>
    </submittedName>
</protein>
<dbReference type="InterPro" id="IPR009057">
    <property type="entry name" value="Homeodomain-like_sf"/>
</dbReference>
<dbReference type="GO" id="GO:0000976">
    <property type="term" value="F:transcription cis-regulatory region binding"/>
    <property type="evidence" value="ECO:0007669"/>
    <property type="project" value="TreeGrafter"/>
</dbReference>
<evidence type="ECO:0000313" key="6">
    <source>
        <dbReference type="Proteomes" id="UP000186406"/>
    </source>
</evidence>
<dbReference type="SUPFAM" id="SSF46689">
    <property type="entry name" value="Homeodomain-like"/>
    <property type="match status" value="1"/>
</dbReference>
<evidence type="ECO:0000256" key="3">
    <source>
        <dbReference type="SAM" id="MobiDB-lite"/>
    </source>
</evidence>
<proteinExistence type="predicted"/>
<dbReference type="RefSeq" id="WP_073625582.1">
    <property type="nucleotide sequence ID" value="NZ_FRXO01000001.1"/>
</dbReference>